<dbReference type="InterPro" id="IPR036921">
    <property type="entry name" value="PurM-like_N_sf"/>
</dbReference>
<name>T1APX4_9ZZZZ</name>
<reference evidence="3" key="1">
    <citation type="submission" date="2013-08" db="EMBL/GenBank/DDBJ databases">
        <authorList>
            <person name="Mendez C."/>
            <person name="Richter M."/>
            <person name="Ferrer M."/>
            <person name="Sanchez J."/>
        </authorList>
    </citation>
    <scope>NUCLEOTIDE SEQUENCE</scope>
</reference>
<keyword evidence="3" id="KW-0808">Transferase</keyword>
<dbReference type="Gene3D" id="3.90.650.10">
    <property type="entry name" value="PurM-like C-terminal domain"/>
    <property type="match status" value="1"/>
</dbReference>
<dbReference type="Gene3D" id="3.30.1330.10">
    <property type="entry name" value="PurM-like, N-terminal domain"/>
    <property type="match status" value="1"/>
</dbReference>
<gene>
    <name evidence="3" type="ORF">B2A_10187</name>
</gene>
<comment type="caution">
    <text evidence="3">The sequence shown here is derived from an EMBL/GenBank/DDBJ whole genome shotgun (WGS) entry which is preliminary data.</text>
</comment>
<feature type="non-terminal residue" evidence="3">
    <location>
        <position position="281"/>
    </location>
</feature>
<dbReference type="InterPro" id="IPR016188">
    <property type="entry name" value="PurM-like_N"/>
</dbReference>
<evidence type="ECO:0000259" key="2">
    <source>
        <dbReference type="Pfam" id="PF00586"/>
    </source>
</evidence>
<dbReference type="InterPro" id="IPR006283">
    <property type="entry name" value="ThiL-like"/>
</dbReference>
<reference evidence="3" key="2">
    <citation type="journal article" date="2014" name="ISME J.">
        <title>Microbial stratification in low pH oxic and suboxic macroscopic growths along an acid mine drainage.</title>
        <authorList>
            <person name="Mendez-Garcia C."/>
            <person name="Mesa V."/>
            <person name="Sprenger R.R."/>
            <person name="Richter M."/>
            <person name="Diez M.S."/>
            <person name="Solano J."/>
            <person name="Bargiela R."/>
            <person name="Golyshina O.V."/>
            <person name="Manteca A."/>
            <person name="Ramos J.L."/>
            <person name="Gallego J.R."/>
            <person name="Llorente I."/>
            <person name="Martins Dos Santos V.A."/>
            <person name="Jensen O.N."/>
            <person name="Pelaez A.I."/>
            <person name="Sanchez J."/>
            <person name="Ferrer M."/>
        </authorList>
    </citation>
    <scope>NUCLEOTIDE SEQUENCE</scope>
</reference>
<evidence type="ECO:0000313" key="3">
    <source>
        <dbReference type="EMBL" id="EQD42784.1"/>
    </source>
</evidence>
<organism evidence="3">
    <name type="scientific">mine drainage metagenome</name>
    <dbReference type="NCBI Taxonomy" id="410659"/>
    <lineage>
        <taxon>unclassified sequences</taxon>
        <taxon>metagenomes</taxon>
        <taxon>ecological metagenomes</taxon>
    </lineage>
</organism>
<dbReference type="PANTHER" id="PTHR30270:SF0">
    <property type="entry name" value="THIAMINE-MONOPHOSPHATE KINASE"/>
    <property type="match status" value="1"/>
</dbReference>
<dbReference type="CDD" id="cd02194">
    <property type="entry name" value="ThiL"/>
    <property type="match status" value="1"/>
</dbReference>
<feature type="domain" description="PurM-like N-terminal" evidence="2">
    <location>
        <begin position="45"/>
        <end position="154"/>
    </location>
</feature>
<evidence type="ECO:0000256" key="1">
    <source>
        <dbReference type="SAM" id="MobiDB-lite"/>
    </source>
</evidence>
<accession>T1APX4</accession>
<dbReference type="GO" id="GO:0009228">
    <property type="term" value="P:thiamine biosynthetic process"/>
    <property type="evidence" value="ECO:0007669"/>
    <property type="project" value="InterPro"/>
</dbReference>
<dbReference type="AlphaFoldDB" id="T1APX4"/>
<feature type="compositionally biased region" description="Basic and acidic residues" evidence="1">
    <location>
        <begin position="231"/>
        <end position="253"/>
    </location>
</feature>
<feature type="non-terminal residue" evidence="3">
    <location>
        <position position="1"/>
    </location>
</feature>
<dbReference type="SUPFAM" id="SSF55326">
    <property type="entry name" value="PurM N-terminal domain-like"/>
    <property type="match status" value="1"/>
</dbReference>
<dbReference type="GO" id="GO:0009030">
    <property type="term" value="F:thiamine-phosphate kinase activity"/>
    <property type="evidence" value="ECO:0007669"/>
    <property type="project" value="InterPro"/>
</dbReference>
<dbReference type="EMBL" id="AUZZ01007347">
    <property type="protein sequence ID" value="EQD42784.1"/>
    <property type="molecule type" value="Genomic_DNA"/>
</dbReference>
<dbReference type="PANTHER" id="PTHR30270">
    <property type="entry name" value="THIAMINE-MONOPHOSPHATE KINASE"/>
    <property type="match status" value="1"/>
</dbReference>
<keyword evidence="3" id="KW-0418">Kinase</keyword>
<proteinExistence type="predicted"/>
<feature type="region of interest" description="Disordered" evidence="1">
    <location>
        <begin position="215"/>
        <end position="281"/>
    </location>
</feature>
<sequence length="281" mass="29062">LRSEGVPAFPSSEFDVIARIRHRLATSHEGRADLPGPHEGEVFSGDDAAVLAVPSPGQLLLSIDLLVEGVHLDLSLSSPADAGWKAIAVNASDIAAMGGRPLHVVAGITAPPGADLDAISEGMVEACSSYGIALVGGDLSTGGSVVLAVAITGTCDGRAPVLRSGAKAGDVIWVTGPLGASAAGLEHLRCRGAGRPHEPGVAGPALEHLVRAYRRPLAQGTRGQGRRNRRCNGDDRRVGRAFEGARPHRERLGSGDQAPLCPCSRRGRRSRRPVGGGEDYE</sequence>
<dbReference type="Pfam" id="PF00586">
    <property type="entry name" value="AIRS"/>
    <property type="match status" value="1"/>
</dbReference>
<dbReference type="SUPFAM" id="SSF56042">
    <property type="entry name" value="PurM C-terminal domain-like"/>
    <property type="match status" value="1"/>
</dbReference>
<dbReference type="InterPro" id="IPR036676">
    <property type="entry name" value="PurM-like_C_sf"/>
</dbReference>
<protein>
    <submittedName>
        <fullName evidence="3">Thiamine-monophosphate kinase</fullName>
    </submittedName>
</protein>